<sequence length="298" mass="31881">MGPLRCIVVATDFSATAERAVQRAARVAQAHKAELHLLNVVRPLDLYPGLTMAPDEFGHYDQELQQAEQTRLEALAARLADEWGIRAQATTRLGRAHAEIAAYAQEVAADLVVAGARGENTLMDLFLGSTASRLLRLAACPVLLVRRAADTPYQQVLAAVDFSPVSAAVVEHALRLADGAPVLALHVLGSEVEQRLRRAKRNQADVTVWLNRLRGDAETQLDTLLAHVEHGASVARRVQPGFSPAAICQCIEDCHADLVVLGRHGHGGGLQDWMLGSVSKDVAFAAPCDVLLIGLGGA</sequence>
<dbReference type="SUPFAM" id="SSF52402">
    <property type="entry name" value="Adenine nucleotide alpha hydrolases-like"/>
    <property type="match status" value="2"/>
</dbReference>
<dbReference type="Gene3D" id="3.40.50.620">
    <property type="entry name" value="HUPs"/>
    <property type="match status" value="2"/>
</dbReference>
<comment type="similarity">
    <text evidence="1">Belongs to the universal stress protein A family.</text>
</comment>
<gene>
    <name evidence="3" type="ORF">VA613_08820</name>
</gene>
<keyword evidence="4" id="KW-1185">Reference proteome</keyword>
<evidence type="ECO:0000313" key="3">
    <source>
        <dbReference type="EMBL" id="WRS38116.1"/>
    </source>
</evidence>
<proteinExistence type="inferred from homology"/>
<dbReference type="InterPro" id="IPR006016">
    <property type="entry name" value="UspA"/>
</dbReference>
<reference evidence="3 4" key="1">
    <citation type="submission" date="2023-12" db="EMBL/GenBank/DDBJ databases">
        <title>Thiobacillus sedimentum sp. nov., a chemolithoautotrophic sulfur-oxidizing bacterium isolated from freshwater sediment.</title>
        <authorList>
            <person name="Luo J."/>
            <person name="Dai C."/>
        </authorList>
    </citation>
    <scope>NUCLEOTIDE SEQUENCE [LARGE SCALE GENOMIC DNA]</scope>
    <source>
        <strain evidence="3 4">SCUT-2</strain>
    </source>
</reference>
<organism evidence="3 4">
    <name type="scientific">Thiobacillus sedimenti</name>
    <dbReference type="NCBI Taxonomy" id="3110231"/>
    <lineage>
        <taxon>Bacteria</taxon>
        <taxon>Pseudomonadati</taxon>
        <taxon>Pseudomonadota</taxon>
        <taxon>Betaproteobacteria</taxon>
        <taxon>Nitrosomonadales</taxon>
        <taxon>Thiobacillaceae</taxon>
        <taxon>Thiobacillus</taxon>
    </lineage>
</organism>
<protein>
    <submittedName>
        <fullName evidence="3">Universal stress protein</fullName>
    </submittedName>
</protein>
<feature type="domain" description="UspA" evidence="2">
    <location>
        <begin position="7"/>
        <end position="146"/>
    </location>
</feature>
<dbReference type="Pfam" id="PF00582">
    <property type="entry name" value="Usp"/>
    <property type="match status" value="2"/>
</dbReference>
<feature type="domain" description="UspA" evidence="2">
    <location>
        <begin position="153"/>
        <end position="293"/>
    </location>
</feature>
<dbReference type="RefSeq" id="WP_324778730.1">
    <property type="nucleotide sequence ID" value="NZ_CP141769.1"/>
</dbReference>
<dbReference type="PANTHER" id="PTHR46268:SF6">
    <property type="entry name" value="UNIVERSAL STRESS PROTEIN UP12"/>
    <property type="match status" value="1"/>
</dbReference>
<name>A0ABZ1CFG9_9PROT</name>
<dbReference type="CDD" id="cd00293">
    <property type="entry name" value="USP-like"/>
    <property type="match status" value="2"/>
</dbReference>
<dbReference type="PRINTS" id="PR01438">
    <property type="entry name" value="UNVRSLSTRESS"/>
</dbReference>
<dbReference type="EMBL" id="CP141769">
    <property type="protein sequence ID" value="WRS38116.1"/>
    <property type="molecule type" value="Genomic_DNA"/>
</dbReference>
<accession>A0ABZ1CFG9</accession>
<dbReference type="InterPro" id="IPR014729">
    <property type="entry name" value="Rossmann-like_a/b/a_fold"/>
</dbReference>
<dbReference type="Proteomes" id="UP001334732">
    <property type="component" value="Chromosome"/>
</dbReference>
<dbReference type="PANTHER" id="PTHR46268">
    <property type="entry name" value="STRESS RESPONSE PROTEIN NHAX"/>
    <property type="match status" value="1"/>
</dbReference>
<evidence type="ECO:0000259" key="2">
    <source>
        <dbReference type="Pfam" id="PF00582"/>
    </source>
</evidence>
<evidence type="ECO:0000313" key="4">
    <source>
        <dbReference type="Proteomes" id="UP001334732"/>
    </source>
</evidence>
<dbReference type="InterPro" id="IPR006015">
    <property type="entry name" value="Universal_stress_UspA"/>
</dbReference>
<evidence type="ECO:0000256" key="1">
    <source>
        <dbReference type="ARBA" id="ARBA00008791"/>
    </source>
</evidence>